<organism evidence="2 3">
    <name type="scientific">Lactarius akahatsu</name>
    <dbReference type="NCBI Taxonomy" id="416441"/>
    <lineage>
        <taxon>Eukaryota</taxon>
        <taxon>Fungi</taxon>
        <taxon>Dikarya</taxon>
        <taxon>Basidiomycota</taxon>
        <taxon>Agaricomycotina</taxon>
        <taxon>Agaricomycetes</taxon>
        <taxon>Russulales</taxon>
        <taxon>Russulaceae</taxon>
        <taxon>Lactarius</taxon>
    </lineage>
</organism>
<dbReference type="Pfam" id="PF20153">
    <property type="entry name" value="DUF6535"/>
    <property type="match status" value="1"/>
</dbReference>
<keyword evidence="3" id="KW-1185">Reference proteome</keyword>
<accession>A0AAD4QCZ4</accession>
<sequence length="61" mass="6324">AGLFSAIVAAFIMGCYKKLSPDSGDQTVALLTQLVEFSTGAPVVVQSSPPFKVPASIVRVN</sequence>
<protein>
    <recommendedName>
        <fullName evidence="1">DUF6535 domain-containing protein</fullName>
    </recommendedName>
</protein>
<feature type="non-terminal residue" evidence="2">
    <location>
        <position position="1"/>
    </location>
</feature>
<evidence type="ECO:0000259" key="1">
    <source>
        <dbReference type="Pfam" id="PF20153"/>
    </source>
</evidence>
<comment type="caution">
    <text evidence="2">The sequence shown here is derived from an EMBL/GenBank/DDBJ whole genome shotgun (WGS) entry which is preliminary data.</text>
</comment>
<evidence type="ECO:0000313" key="2">
    <source>
        <dbReference type="EMBL" id="KAH8990274.1"/>
    </source>
</evidence>
<evidence type="ECO:0000313" key="3">
    <source>
        <dbReference type="Proteomes" id="UP001201163"/>
    </source>
</evidence>
<feature type="domain" description="DUF6535" evidence="1">
    <location>
        <begin position="1"/>
        <end position="61"/>
    </location>
</feature>
<dbReference type="InterPro" id="IPR045338">
    <property type="entry name" value="DUF6535"/>
</dbReference>
<gene>
    <name evidence="2" type="ORF">EDB92DRAFT_1771097</name>
</gene>
<dbReference type="EMBL" id="JAKELL010000031">
    <property type="protein sequence ID" value="KAH8990274.1"/>
    <property type="molecule type" value="Genomic_DNA"/>
</dbReference>
<feature type="non-terminal residue" evidence="2">
    <location>
        <position position="61"/>
    </location>
</feature>
<dbReference type="AlphaFoldDB" id="A0AAD4QCZ4"/>
<reference evidence="2" key="1">
    <citation type="submission" date="2022-01" db="EMBL/GenBank/DDBJ databases">
        <title>Comparative genomics reveals a dynamic genome evolution in the ectomycorrhizal milk-cap (Lactarius) mushrooms.</title>
        <authorList>
            <consortium name="DOE Joint Genome Institute"/>
            <person name="Lebreton A."/>
            <person name="Tang N."/>
            <person name="Kuo A."/>
            <person name="LaButti K."/>
            <person name="Drula E."/>
            <person name="Barry K."/>
            <person name="Clum A."/>
            <person name="Lipzen A."/>
            <person name="Mousain D."/>
            <person name="Ng V."/>
            <person name="Wang R."/>
            <person name="Wang X."/>
            <person name="Dai Y."/>
            <person name="Henrissat B."/>
            <person name="Grigoriev I.V."/>
            <person name="Guerin-Laguette A."/>
            <person name="Yu F."/>
            <person name="Martin F.M."/>
        </authorList>
    </citation>
    <scope>NUCLEOTIDE SEQUENCE</scope>
    <source>
        <strain evidence="2">QP</strain>
    </source>
</reference>
<proteinExistence type="predicted"/>
<name>A0AAD4QCZ4_9AGAM</name>
<dbReference type="Proteomes" id="UP001201163">
    <property type="component" value="Unassembled WGS sequence"/>
</dbReference>